<dbReference type="EMBL" id="VSSQ01001052">
    <property type="protein sequence ID" value="MPM04594.1"/>
    <property type="molecule type" value="Genomic_DNA"/>
</dbReference>
<dbReference type="AlphaFoldDB" id="A0A644WQR8"/>
<sequence length="68" mass="8076">MHTQEKRTERPGRKIGAERRRIARMILRDFYESEQFSMLNRMVQLAMLELCPAQERIGDQEDGVLRLA</sequence>
<proteinExistence type="predicted"/>
<evidence type="ECO:0000313" key="1">
    <source>
        <dbReference type="EMBL" id="MPM04594.1"/>
    </source>
</evidence>
<accession>A0A644WQR8</accession>
<organism evidence="1">
    <name type="scientific">bioreactor metagenome</name>
    <dbReference type="NCBI Taxonomy" id="1076179"/>
    <lineage>
        <taxon>unclassified sequences</taxon>
        <taxon>metagenomes</taxon>
        <taxon>ecological metagenomes</taxon>
    </lineage>
</organism>
<name>A0A644WQR8_9ZZZZ</name>
<reference evidence="1" key="1">
    <citation type="submission" date="2019-08" db="EMBL/GenBank/DDBJ databases">
        <authorList>
            <person name="Kucharzyk K."/>
            <person name="Murdoch R.W."/>
            <person name="Higgins S."/>
            <person name="Loffler F."/>
        </authorList>
    </citation>
    <scope>NUCLEOTIDE SEQUENCE</scope>
</reference>
<protein>
    <submittedName>
        <fullName evidence="1">Uncharacterized protein</fullName>
    </submittedName>
</protein>
<gene>
    <name evidence="1" type="ORF">SDC9_50872</name>
</gene>
<comment type="caution">
    <text evidence="1">The sequence shown here is derived from an EMBL/GenBank/DDBJ whole genome shotgun (WGS) entry which is preliminary data.</text>
</comment>